<dbReference type="RefSeq" id="XP_002675819.1">
    <property type="nucleotide sequence ID" value="XM_002675773.1"/>
</dbReference>
<evidence type="ECO:0000256" key="6">
    <source>
        <dbReference type="ARBA" id="ARBA00022989"/>
    </source>
</evidence>
<dbReference type="SUPFAM" id="SSF52540">
    <property type="entry name" value="P-loop containing nucleoside triphosphate hydrolases"/>
    <property type="match status" value="1"/>
</dbReference>
<keyword evidence="2" id="KW-0813">Transport</keyword>
<dbReference type="Gene3D" id="3.40.50.300">
    <property type="entry name" value="P-loop containing nucleotide triphosphate hydrolases"/>
    <property type="match status" value="1"/>
</dbReference>
<dbReference type="GO" id="GO:0016020">
    <property type="term" value="C:membrane"/>
    <property type="evidence" value="ECO:0007669"/>
    <property type="project" value="UniProtKB-SubCell"/>
</dbReference>
<dbReference type="InterPro" id="IPR003593">
    <property type="entry name" value="AAA+_ATPase"/>
</dbReference>
<dbReference type="InParanoid" id="D2VJQ9"/>
<evidence type="ECO:0000256" key="9">
    <source>
        <dbReference type="SAM" id="Phobius"/>
    </source>
</evidence>
<evidence type="ECO:0000256" key="7">
    <source>
        <dbReference type="ARBA" id="ARBA00023136"/>
    </source>
</evidence>
<feature type="transmembrane region" description="Helical" evidence="9">
    <location>
        <begin position="512"/>
        <end position="538"/>
    </location>
</feature>
<feature type="region of interest" description="Disordered" evidence="8">
    <location>
        <begin position="1"/>
        <end position="32"/>
    </location>
</feature>
<dbReference type="GO" id="GO:0016887">
    <property type="term" value="F:ATP hydrolysis activity"/>
    <property type="evidence" value="ECO:0007669"/>
    <property type="project" value="InterPro"/>
</dbReference>
<dbReference type="eggNOG" id="KOG0061">
    <property type="taxonomic scope" value="Eukaryota"/>
</dbReference>
<dbReference type="Pfam" id="PF01061">
    <property type="entry name" value="ABC2_membrane"/>
    <property type="match status" value="1"/>
</dbReference>
<keyword evidence="4" id="KW-0547">Nucleotide-binding</keyword>
<feature type="transmembrane region" description="Helical" evidence="9">
    <location>
        <begin position="580"/>
        <end position="598"/>
    </location>
</feature>
<evidence type="ECO:0000256" key="1">
    <source>
        <dbReference type="ARBA" id="ARBA00004141"/>
    </source>
</evidence>
<dbReference type="InterPro" id="IPR013525">
    <property type="entry name" value="ABC2_TM"/>
</dbReference>
<dbReference type="InterPro" id="IPR003439">
    <property type="entry name" value="ABC_transporter-like_ATP-bd"/>
</dbReference>
<feature type="transmembrane region" description="Helical" evidence="9">
    <location>
        <begin position="713"/>
        <end position="735"/>
    </location>
</feature>
<feature type="compositionally biased region" description="Low complexity" evidence="8">
    <location>
        <begin position="22"/>
        <end position="32"/>
    </location>
</feature>
<gene>
    <name evidence="11" type="ORF">NAEGRDRAFT_69129</name>
</gene>
<keyword evidence="5" id="KW-0067">ATP-binding</keyword>
<evidence type="ECO:0000256" key="4">
    <source>
        <dbReference type="ARBA" id="ARBA00022741"/>
    </source>
</evidence>
<dbReference type="OrthoDB" id="66620at2759"/>
<dbReference type="EMBL" id="GG738876">
    <property type="protein sequence ID" value="EFC43075.1"/>
    <property type="molecule type" value="Genomic_DNA"/>
</dbReference>
<dbReference type="Pfam" id="PF00005">
    <property type="entry name" value="ABC_tran"/>
    <property type="match status" value="1"/>
</dbReference>
<feature type="transmembrane region" description="Helical" evidence="9">
    <location>
        <begin position="436"/>
        <end position="456"/>
    </location>
</feature>
<accession>D2VJQ9</accession>
<dbReference type="PANTHER" id="PTHR48041:SF139">
    <property type="entry name" value="PROTEIN SCARLET"/>
    <property type="match status" value="1"/>
</dbReference>
<sequence>MTREIELQQASSSALIEQQTNTTTTTTSSSSSGSLLDEVVVIKNQQQQGFDFQLPNYNSTHALVLDGLGFKKKKKQILSEISCTIPSGQLTMIIGGSGGGKSSLLDIISRRVSNPKECTGTVTFKGQPLTKKLFQKQGGYVFQDDILLATDSIHEILMESSLLKYKHKKGNKLTEIWKSCSERTFKVENDIGLYSHRKVKIGTEQKKGASGGQKKRTSLSIQLINNPDLLLLDEYSSGLDSYTALEIGKKLQTLAHDQGKTIVATVHQPSSALFSLFDNVILLAHGKLVYSGPVAQVKNYLKMVGYPMPEDTNPADFLISIVSNPFLKQEKLMSASAINLHAVEKSESAIEILIDNEGKSAKEQLSNELDVIKNRIDWLAKFYSNLYQSPSNTILSKADSQDDDKFSLNAYLVENILKLLVLIYRNLRTTFRDPMILLSELFQSVFLGIFCGLLYFKLATDQQGITDRISAIFFIVAAISFVPAASVVATFPQQRLLFTRERESNLYGTFTYYASYSIVHIPVEAIFPVVNLICAYWLIGFQNNPGNFFIFAGIMIIVQWLSESIGLFVGALFESVDVGNLVISVVMTVWMCFSGFLIRNTQIGGWFYPFAYTSLFRYSVHALAQVELSRMAFECSTSSKTLSSFNMTEICSFNNGSAITIGNQLVSLEPYTEKLCSELNWNQTVSAIASEACYKSGESALNYFFEGSNHIPIWGNVLILLGMLLILRIAIYLALRFRRYERK</sequence>
<evidence type="ECO:0000259" key="10">
    <source>
        <dbReference type="PROSITE" id="PS50893"/>
    </source>
</evidence>
<evidence type="ECO:0000256" key="5">
    <source>
        <dbReference type="ARBA" id="ARBA00022840"/>
    </source>
</evidence>
<evidence type="ECO:0000313" key="11">
    <source>
        <dbReference type="EMBL" id="EFC43075.1"/>
    </source>
</evidence>
<keyword evidence="7 9" id="KW-0472">Membrane</keyword>
<dbReference type="AlphaFoldDB" id="D2VJQ9"/>
<dbReference type="InterPro" id="IPR050352">
    <property type="entry name" value="ABCG_transporters"/>
</dbReference>
<protein>
    <submittedName>
        <fullName evidence="11">Predicted protein</fullName>
    </submittedName>
</protein>
<keyword evidence="12" id="KW-1185">Reference proteome</keyword>
<evidence type="ECO:0000256" key="8">
    <source>
        <dbReference type="SAM" id="MobiDB-lite"/>
    </source>
</evidence>
<dbReference type="KEGG" id="ngr:NAEGRDRAFT_69129"/>
<dbReference type="VEuPathDB" id="AmoebaDB:NAEGRDRAFT_69129"/>
<dbReference type="GO" id="GO:0005524">
    <property type="term" value="F:ATP binding"/>
    <property type="evidence" value="ECO:0007669"/>
    <property type="project" value="UniProtKB-KW"/>
</dbReference>
<evidence type="ECO:0000256" key="2">
    <source>
        <dbReference type="ARBA" id="ARBA00022448"/>
    </source>
</evidence>
<feature type="compositionally biased region" description="Polar residues" evidence="8">
    <location>
        <begin position="8"/>
        <end position="21"/>
    </location>
</feature>
<dbReference type="OMA" id="FWITIGL"/>
<keyword evidence="3 9" id="KW-0812">Transmembrane</keyword>
<feature type="domain" description="ABC transporter" evidence="10">
    <location>
        <begin position="63"/>
        <end position="310"/>
    </location>
</feature>
<evidence type="ECO:0000313" key="12">
    <source>
        <dbReference type="Proteomes" id="UP000006671"/>
    </source>
</evidence>
<keyword evidence="6 9" id="KW-1133">Transmembrane helix</keyword>
<dbReference type="Proteomes" id="UP000006671">
    <property type="component" value="Unassembled WGS sequence"/>
</dbReference>
<reference evidence="11 12" key="1">
    <citation type="journal article" date="2010" name="Cell">
        <title>The genome of Naegleria gruberi illuminates early eukaryotic versatility.</title>
        <authorList>
            <person name="Fritz-Laylin L.K."/>
            <person name="Prochnik S.E."/>
            <person name="Ginger M.L."/>
            <person name="Dacks J.B."/>
            <person name="Carpenter M.L."/>
            <person name="Field M.C."/>
            <person name="Kuo A."/>
            <person name="Paredez A."/>
            <person name="Chapman J."/>
            <person name="Pham J."/>
            <person name="Shu S."/>
            <person name="Neupane R."/>
            <person name="Cipriano M."/>
            <person name="Mancuso J."/>
            <person name="Tu H."/>
            <person name="Salamov A."/>
            <person name="Lindquist E."/>
            <person name="Shapiro H."/>
            <person name="Lucas S."/>
            <person name="Grigoriev I.V."/>
            <person name="Cande W.Z."/>
            <person name="Fulton C."/>
            <person name="Rokhsar D.S."/>
            <person name="Dawson S.C."/>
        </authorList>
    </citation>
    <scope>NUCLEOTIDE SEQUENCE [LARGE SCALE GENOMIC DNA]</scope>
    <source>
        <strain evidence="11 12">NEG-M</strain>
    </source>
</reference>
<name>D2VJQ9_NAEGR</name>
<dbReference type="GO" id="GO:0140359">
    <property type="term" value="F:ABC-type transporter activity"/>
    <property type="evidence" value="ECO:0007669"/>
    <property type="project" value="InterPro"/>
</dbReference>
<dbReference type="InterPro" id="IPR027417">
    <property type="entry name" value="P-loop_NTPase"/>
</dbReference>
<comment type="subcellular location">
    <subcellularLocation>
        <location evidence="1">Membrane</location>
        <topology evidence="1">Multi-pass membrane protein</topology>
    </subcellularLocation>
</comment>
<feature type="transmembrane region" description="Helical" evidence="9">
    <location>
        <begin position="468"/>
        <end position="491"/>
    </location>
</feature>
<evidence type="ECO:0000256" key="3">
    <source>
        <dbReference type="ARBA" id="ARBA00022692"/>
    </source>
</evidence>
<dbReference type="GeneID" id="8854512"/>
<dbReference type="PANTHER" id="PTHR48041">
    <property type="entry name" value="ABC TRANSPORTER G FAMILY MEMBER 28"/>
    <property type="match status" value="1"/>
</dbReference>
<dbReference type="SMART" id="SM00382">
    <property type="entry name" value="AAA"/>
    <property type="match status" value="1"/>
</dbReference>
<dbReference type="PROSITE" id="PS50893">
    <property type="entry name" value="ABC_TRANSPORTER_2"/>
    <property type="match status" value="1"/>
</dbReference>
<feature type="transmembrane region" description="Helical" evidence="9">
    <location>
        <begin position="550"/>
        <end position="573"/>
    </location>
</feature>
<proteinExistence type="predicted"/>
<organism evidence="12">
    <name type="scientific">Naegleria gruberi</name>
    <name type="common">Amoeba</name>
    <dbReference type="NCBI Taxonomy" id="5762"/>
    <lineage>
        <taxon>Eukaryota</taxon>
        <taxon>Discoba</taxon>
        <taxon>Heterolobosea</taxon>
        <taxon>Tetramitia</taxon>
        <taxon>Eutetramitia</taxon>
        <taxon>Vahlkampfiidae</taxon>
        <taxon>Naegleria</taxon>
    </lineage>
</organism>